<evidence type="ECO:0000313" key="1">
    <source>
        <dbReference type="EMBL" id="TMS57950.1"/>
    </source>
</evidence>
<reference evidence="1" key="1">
    <citation type="submission" date="2019-05" db="EMBL/GenBank/DDBJ databases">
        <title>Revised genome assembly of Burkholderiaceae (previously Ralstonia) sp. PBA.</title>
        <authorList>
            <person name="Gan H.M."/>
        </authorList>
    </citation>
    <scope>NUCLEOTIDE SEQUENCE</scope>
    <source>
        <strain evidence="1">PBA</strain>
    </source>
</reference>
<keyword evidence="2" id="KW-1185">Reference proteome</keyword>
<gene>
    <name evidence="1" type="ORF">MW7_010815</name>
</gene>
<organism evidence="1 2">
    <name type="scientific">Imbroritus primus</name>
    <dbReference type="NCBI Taxonomy" id="3058603"/>
    <lineage>
        <taxon>Bacteria</taxon>
        <taxon>Pseudomonadati</taxon>
        <taxon>Pseudomonadota</taxon>
        <taxon>Betaproteobacteria</taxon>
        <taxon>Burkholderiales</taxon>
        <taxon>Burkholderiaceae</taxon>
        <taxon>Imbroritus</taxon>
    </lineage>
</organism>
<comment type="caution">
    <text evidence="1">The sequence shown here is derived from an EMBL/GenBank/DDBJ whole genome shotgun (WGS) entry which is preliminary data.</text>
</comment>
<protein>
    <submittedName>
        <fullName evidence="1">Superoxide dismutase family protein</fullName>
    </submittedName>
</protein>
<accession>A0ACD3SNV9</accession>
<dbReference type="Proteomes" id="UP000004277">
    <property type="component" value="Unassembled WGS sequence"/>
</dbReference>
<evidence type="ECO:0000313" key="2">
    <source>
        <dbReference type="Proteomes" id="UP000004277"/>
    </source>
</evidence>
<sequence>MKIPHPFRTAGRSARILATAGVAAAVALGLAACATPKPSAVATAQLEPTRGNTANGSVRFEQIGDKVRVTGTVRGLAPGAQLGFHVHEKGDCSSGDGMSAGGHFNPGGTPHGRHGAGPHHAGDLPSLVVDAAGQARVEFVTTSISVGRGANSVLDRGLIVHRDPDDYTTQPTGNAGPRLACGVIRQG</sequence>
<dbReference type="EMBL" id="AKCV02000017">
    <property type="protein sequence ID" value="TMS57950.1"/>
    <property type="molecule type" value="Genomic_DNA"/>
</dbReference>
<name>A0ACD3SNV9_9BURK</name>
<proteinExistence type="predicted"/>